<dbReference type="PANTHER" id="PTHR43649:SF33">
    <property type="entry name" value="POLYGALACTURONAN_RHAMNOGALACTURONAN-BINDING PROTEIN YTCQ"/>
    <property type="match status" value="1"/>
</dbReference>
<evidence type="ECO:0000256" key="2">
    <source>
        <dbReference type="ARBA" id="ARBA00022729"/>
    </source>
</evidence>
<reference evidence="6" key="1">
    <citation type="submission" date="2022-06" db="EMBL/GenBank/DDBJ databases">
        <title>Genomic Encyclopedia of Archaeal and Bacterial Type Strains, Phase II (KMG-II): from individual species to whole genera.</title>
        <authorList>
            <person name="Goeker M."/>
        </authorList>
    </citation>
    <scope>NUCLEOTIDE SEQUENCE</scope>
    <source>
        <strain evidence="6">DSM 43935</strain>
    </source>
</reference>
<keyword evidence="2" id="KW-0732">Signal</keyword>
<dbReference type="AlphaFoldDB" id="A0AAE3KGQ1"/>
<keyword evidence="5" id="KW-0449">Lipoprotein</keyword>
<dbReference type="PANTHER" id="PTHR43649">
    <property type="entry name" value="ARABINOSE-BINDING PROTEIN-RELATED"/>
    <property type="match status" value="1"/>
</dbReference>
<evidence type="ECO:0000256" key="3">
    <source>
        <dbReference type="ARBA" id="ARBA00023136"/>
    </source>
</evidence>
<dbReference type="InterPro" id="IPR050490">
    <property type="entry name" value="Bact_solute-bd_prot1"/>
</dbReference>
<organism evidence="6 7">
    <name type="scientific">Goodfellowiella coeruleoviolacea</name>
    <dbReference type="NCBI Taxonomy" id="334858"/>
    <lineage>
        <taxon>Bacteria</taxon>
        <taxon>Bacillati</taxon>
        <taxon>Actinomycetota</taxon>
        <taxon>Actinomycetes</taxon>
        <taxon>Pseudonocardiales</taxon>
        <taxon>Pseudonocardiaceae</taxon>
        <taxon>Goodfellowiella</taxon>
    </lineage>
</organism>
<dbReference type="InterPro" id="IPR006059">
    <property type="entry name" value="SBP"/>
</dbReference>
<dbReference type="RefSeq" id="WP_253772326.1">
    <property type="nucleotide sequence ID" value="NZ_JAMTCK010000007.1"/>
</dbReference>
<evidence type="ECO:0000313" key="6">
    <source>
        <dbReference type="EMBL" id="MCP2166445.1"/>
    </source>
</evidence>
<sequence length="451" mass="48732">MVGPRGRGARSRALLGAVWTVVLVGCLALSGCGGFFGGGSSAGTGKTTITFWDNNGGPDRTPLWEHVIAEFEKQQPDIHVEYVGIPISQVQQKYDTAIAGGGLPDVGGVSTAYLAGMTAQQALEPLDERLSTSGLNGKLVKGLVDSMRAAGGDDKLYAVPTSSNNGVFWYRKDWFAEAGLEPPQTWDQFYDVVGKLTDKTRNRYGFTIRGGPGSIPQVLEVMYGYSGIRSIFDEQGRATVNDPRNVEAVQKLVSLYNTATPTADVNNDYPKMVAQFDGGSVAIMQHNLGSYRNHKDSLGADNVVGAPVFPSPVTTTRNVLSNPVDGVGVFRTSKNKDAAWKFVEFAASAPMNSYWTEKAGVLPANTDVSSESWVREAQPLRDATAVLNDPATNVVQLPYYLPQLNPILKTDMEPVFQKVMLGQLPAKDFLDQFAQKLNDAQADWTQHSGGR</sequence>
<keyword evidence="1" id="KW-1003">Cell membrane</keyword>
<dbReference type="PROSITE" id="PS51257">
    <property type="entry name" value="PROKAR_LIPOPROTEIN"/>
    <property type="match status" value="1"/>
</dbReference>
<keyword evidence="3" id="KW-0472">Membrane</keyword>
<evidence type="ECO:0000256" key="1">
    <source>
        <dbReference type="ARBA" id="ARBA00022475"/>
    </source>
</evidence>
<dbReference type="SUPFAM" id="SSF53850">
    <property type="entry name" value="Periplasmic binding protein-like II"/>
    <property type="match status" value="1"/>
</dbReference>
<keyword evidence="4" id="KW-0564">Palmitate</keyword>
<dbReference type="EMBL" id="JAMTCK010000007">
    <property type="protein sequence ID" value="MCP2166445.1"/>
    <property type="molecule type" value="Genomic_DNA"/>
</dbReference>
<gene>
    <name evidence="6" type="ORF">LX83_003313</name>
</gene>
<dbReference type="Gene3D" id="3.40.190.10">
    <property type="entry name" value="Periplasmic binding protein-like II"/>
    <property type="match status" value="1"/>
</dbReference>
<name>A0AAE3KGQ1_9PSEU</name>
<dbReference type="CDD" id="cd13585">
    <property type="entry name" value="PBP2_TMBP_like"/>
    <property type="match status" value="1"/>
</dbReference>
<comment type="caution">
    <text evidence="6">The sequence shown here is derived from an EMBL/GenBank/DDBJ whole genome shotgun (WGS) entry which is preliminary data.</text>
</comment>
<evidence type="ECO:0000256" key="4">
    <source>
        <dbReference type="ARBA" id="ARBA00023139"/>
    </source>
</evidence>
<protein>
    <submittedName>
        <fullName evidence="6">Carbohydrate ABC transporter substrate-binding protein, CUT1 family (TC 3.A.1.1.-)</fullName>
    </submittedName>
</protein>
<evidence type="ECO:0000256" key="5">
    <source>
        <dbReference type="ARBA" id="ARBA00023288"/>
    </source>
</evidence>
<dbReference type="Proteomes" id="UP001206128">
    <property type="component" value="Unassembled WGS sequence"/>
</dbReference>
<keyword evidence="7" id="KW-1185">Reference proteome</keyword>
<proteinExistence type="predicted"/>
<dbReference type="Pfam" id="PF01547">
    <property type="entry name" value="SBP_bac_1"/>
    <property type="match status" value="1"/>
</dbReference>
<accession>A0AAE3KGQ1</accession>
<evidence type="ECO:0000313" key="7">
    <source>
        <dbReference type="Proteomes" id="UP001206128"/>
    </source>
</evidence>